<reference evidence="2" key="2">
    <citation type="submission" date="2014-03" db="EMBL/GenBank/DDBJ databases">
        <title>The Genome Annotation of Fusarium oxysporum Cotton.</title>
        <authorList>
            <consortium name="The Broad Institute Genomics Platform"/>
            <person name="Ma L.-J."/>
            <person name="Corby-Kistler H."/>
            <person name="Broz K."/>
            <person name="Gale L.R."/>
            <person name="Jonkers W."/>
            <person name="O'Donnell K."/>
            <person name="Ploetz R."/>
            <person name="Steinberg C."/>
            <person name="Schwartz D.C."/>
            <person name="VanEtten H."/>
            <person name="Zhou S."/>
            <person name="Young S.K."/>
            <person name="Zeng Q."/>
            <person name="Gargeya S."/>
            <person name="Fitzgerald M."/>
            <person name="Abouelleil A."/>
            <person name="Alvarado L."/>
            <person name="Chapman S.B."/>
            <person name="Gainer-Dewar J."/>
            <person name="Goldberg J."/>
            <person name="Griggs A."/>
            <person name="Gujja S."/>
            <person name="Hansen M."/>
            <person name="Howarth C."/>
            <person name="Imamovic A."/>
            <person name="Ireland A."/>
            <person name="Larimer J."/>
            <person name="McCowan C."/>
            <person name="Murphy C."/>
            <person name="Pearson M."/>
            <person name="Poon T.W."/>
            <person name="Priest M."/>
            <person name="Roberts A."/>
            <person name="Saif S."/>
            <person name="Shea T."/>
            <person name="Sykes S."/>
            <person name="Wortman J."/>
            <person name="Nusbaum C."/>
            <person name="Birren B."/>
        </authorList>
    </citation>
    <scope>NUCLEOTIDE SEQUENCE</scope>
    <source>
        <strain evidence="2">25433</strain>
    </source>
</reference>
<sequence>MSHVHQPKLMKSINSMFSLSLRISTRPCKSLTTTLALCRTMSSASPTRICPLRSQESAISPSSRTHSNKVYLKTSRTPGKMPLQRSSSLSILLGQVRLRSTRILLFPIP</sequence>
<reference evidence="2" key="1">
    <citation type="submission" date="2011-11" db="EMBL/GenBank/DDBJ databases">
        <title>The Genome Sequence of Fusarium oxysporum Cotton.</title>
        <authorList>
            <consortium name="The Broad Institute Genome Sequencing Platform"/>
            <person name="Ma L.-J."/>
            <person name="Gale L.R."/>
            <person name="Schwartz D.C."/>
            <person name="Zhou S."/>
            <person name="Corby-Kistler H."/>
            <person name="Young S.K."/>
            <person name="Zeng Q."/>
            <person name="Gargeya S."/>
            <person name="Fitzgerald M."/>
            <person name="Haas B."/>
            <person name="Abouelleil A."/>
            <person name="Alvarado L."/>
            <person name="Arachchi H.M."/>
            <person name="Berlin A."/>
            <person name="Brown A."/>
            <person name="Chapman S.B."/>
            <person name="Chen Z."/>
            <person name="Dunbar C."/>
            <person name="Freedman E."/>
            <person name="Gearin G."/>
            <person name="Goldberg J."/>
            <person name="Griggs A."/>
            <person name="Gujja S."/>
            <person name="Heiman D."/>
            <person name="Howarth C."/>
            <person name="Larson L."/>
            <person name="Lui A."/>
            <person name="MacDonald P.J.P."/>
            <person name="Montmayeur A."/>
            <person name="Murphy C."/>
            <person name="Neiman D."/>
            <person name="Pearson M."/>
            <person name="Priest M."/>
            <person name="Roberts A."/>
            <person name="Saif S."/>
            <person name="Shea T."/>
            <person name="Shenoy N."/>
            <person name="Sisk P."/>
            <person name="Stolte C."/>
            <person name="Sykes S."/>
            <person name="Wortman J."/>
            <person name="Nusbaum C."/>
            <person name="Birren B."/>
        </authorList>
    </citation>
    <scope>NUCLEOTIDE SEQUENCE [LARGE SCALE GENOMIC DNA]</scope>
    <source>
        <strain evidence="2">25433</strain>
    </source>
</reference>
<accession>X0KG53</accession>
<name>X0KG53_FUSOX</name>
<feature type="compositionally biased region" description="Polar residues" evidence="1">
    <location>
        <begin position="55"/>
        <end position="65"/>
    </location>
</feature>
<proteinExistence type="predicted"/>
<organism evidence="2">
    <name type="scientific">Fusarium oxysporum f. sp. vasinfectum 25433</name>
    <dbReference type="NCBI Taxonomy" id="1089449"/>
    <lineage>
        <taxon>Eukaryota</taxon>
        <taxon>Fungi</taxon>
        <taxon>Dikarya</taxon>
        <taxon>Ascomycota</taxon>
        <taxon>Pezizomycotina</taxon>
        <taxon>Sordariomycetes</taxon>
        <taxon>Hypocreomycetidae</taxon>
        <taxon>Hypocreales</taxon>
        <taxon>Nectriaceae</taxon>
        <taxon>Fusarium</taxon>
        <taxon>Fusarium oxysporum species complex</taxon>
    </lineage>
</organism>
<dbReference type="EMBL" id="KK035457">
    <property type="protein sequence ID" value="EXM12584.1"/>
    <property type="molecule type" value="Genomic_DNA"/>
</dbReference>
<dbReference type="HOGENOM" id="CLU_2184080_0_0_1"/>
<feature type="region of interest" description="Disordered" evidence="1">
    <location>
        <begin position="55"/>
        <end position="83"/>
    </location>
</feature>
<dbReference type="Proteomes" id="UP000030701">
    <property type="component" value="Unassembled WGS sequence"/>
</dbReference>
<evidence type="ECO:0000256" key="1">
    <source>
        <dbReference type="SAM" id="MobiDB-lite"/>
    </source>
</evidence>
<gene>
    <name evidence="2" type="ORF">FOTG_18921</name>
</gene>
<dbReference type="AlphaFoldDB" id="X0KG53"/>
<evidence type="ECO:0000313" key="2">
    <source>
        <dbReference type="EMBL" id="EXM12584.1"/>
    </source>
</evidence>
<protein>
    <submittedName>
        <fullName evidence="2">Uncharacterized protein</fullName>
    </submittedName>
</protein>